<reference evidence="1 2" key="1">
    <citation type="journal article" date="2019" name="New Phytol.">
        <title>Comparative genomics reveals unique wood-decay strategies and fruiting body development in the Schizophyllaceae.</title>
        <authorList>
            <person name="Almasi E."/>
            <person name="Sahu N."/>
            <person name="Krizsan K."/>
            <person name="Balint B."/>
            <person name="Kovacs G.M."/>
            <person name="Kiss B."/>
            <person name="Cseklye J."/>
            <person name="Drula E."/>
            <person name="Henrissat B."/>
            <person name="Nagy I."/>
            <person name="Chovatia M."/>
            <person name="Adam C."/>
            <person name="LaButti K."/>
            <person name="Lipzen A."/>
            <person name="Riley R."/>
            <person name="Grigoriev I.V."/>
            <person name="Nagy L.G."/>
        </authorList>
    </citation>
    <scope>NUCLEOTIDE SEQUENCE [LARGE SCALE GENOMIC DNA]</scope>
    <source>
        <strain evidence="1 2">NL-1724</strain>
    </source>
</reference>
<accession>A0A550BWF9</accession>
<evidence type="ECO:0000313" key="2">
    <source>
        <dbReference type="Proteomes" id="UP000320762"/>
    </source>
</evidence>
<evidence type="ECO:0000313" key="1">
    <source>
        <dbReference type="EMBL" id="TRM56878.1"/>
    </source>
</evidence>
<protein>
    <submittedName>
        <fullName evidence="1">Uncharacterized protein</fullName>
    </submittedName>
</protein>
<gene>
    <name evidence="1" type="ORF">BD626DRAFT_517340</name>
</gene>
<keyword evidence="2" id="KW-1185">Reference proteome</keyword>
<sequence>MIPHTFLDALWLHLAGRAECIIFSIIPCISSFFRPSISSQLSRYLPHALLLGISFSDATLFTLVSNYSFSHRLLVRARQLPRRHHYRRAPLDPPAHRLTVHL</sequence>
<dbReference type="AlphaFoldDB" id="A0A550BWF9"/>
<proteinExistence type="predicted"/>
<organism evidence="1 2">
    <name type="scientific">Schizophyllum amplum</name>
    <dbReference type="NCBI Taxonomy" id="97359"/>
    <lineage>
        <taxon>Eukaryota</taxon>
        <taxon>Fungi</taxon>
        <taxon>Dikarya</taxon>
        <taxon>Basidiomycota</taxon>
        <taxon>Agaricomycotina</taxon>
        <taxon>Agaricomycetes</taxon>
        <taxon>Agaricomycetidae</taxon>
        <taxon>Agaricales</taxon>
        <taxon>Schizophyllaceae</taxon>
        <taxon>Schizophyllum</taxon>
    </lineage>
</organism>
<comment type="caution">
    <text evidence="1">The sequence shown here is derived from an EMBL/GenBank/DDBJ whole genome shotgun (WGS) entry which is preliminary data.</text>
</comment>
<name>A0A550BWF9_9AGAR</name>
<dbReference type="EMBL" id="VDMD01000057">
    <property type="protein sequence ID" value="TRM56878.1"/>
    <property type="molecule type" value="Genomic_DNA"/>
</dbReference>
<dbReference type="Proteomes" id="UP000320762">
    <property type="component" value="Unassembled WGS sequence"/>
</dbReference>